<feature type="transmembrane region" description="Helical" evidence="6">
    <location>
        <begin position="93"/>
        <end position="118"/>
    </location>
</feature>
<organism evidence="7 8">
    <name type="scientific">Algibacter miyuki</name>
    <dbReference type="NCBI Taxonomy" id="1306933"/>
    <lineage>
        <taxon>Bacteria</taxon>
        <taxon>Pseudomonadati</taxon>
        <taxon>Bacteroidota</taxon>
        <taxon>Flavobacteriia</taxon>
        <taxon>Flavobacteriales</taxon>
        <taxon>Flavobacteriaceae</taxon>
        <taxon>Algibacter</taxon>
    </lineage>
</organism>
<feature type="transmembrane region" description="Helical" evidence="6">
    <location>
        <begin position="304"/>
        <end position="326"/>
    </location>
</feature>
<feature type="transmembrane region" description="Helical" evidence="6">
    <location>
        <begin position="12"/>
        <end position="32"/>
    </location>
</feature>
<dbReference type="InterPro" id="IPR044550">
    <property type="entry name" value="WzxE"/>
</dbReference>
<feature type="transmembrane region" description="Helical" evidence="6">
    <location>
        <begin position="403"/>
        <end position="421"/>
    </location>
</feature>
<evidence type="ECO:0000256" key="3">
    <source>
        <dbReference type="ARBA" id="ARBA00022692"/>
    </source>
</evidence>
<feature type="transmembrane region" description="Helical" evidence="6">
    <location>
        <begin position="370"/>
        <end position="391"/>
    </location>
</feature>
<reference evidence="7 8" key="1">
    <citation type="submission" date="2024-09" db="EMBL/GenBank/DDBJ databases">
        <authorList>
            <person name="Sun Q."/>
            <person name="Mori K."/>
        </authorList>
    </citation>
    <scope>NUCLEOTIDE SEQUENCE [LARGE SCALE GENOMIC DNA]</scope>
    <source>
        <strain evidence="7 8">CECT 8300</strain>
    </source>
</reference>
<feature type="transmembrane region" description="Helical" evidence="6">
    <location>
        <begin position="124"/>
        <end position="147"/>
    </location>
</feature>
<feature type="transmembrane region" description="Helical" evidence="6">
    <location>
        <begin position="185"/>
        <end position="204"/>
    </location>
</feature>
<evidence type="ECO:0000256" key="1">
    <source>
        <dbReference type="ARBA" id="ARBA00004651"/>
    </source>
</evidence>
<proteinExistence type="predicted"/>
<dbReference type="PANTHER" id="PTHR30250:SF30">
    <property type="entry name" value="LIPID III FLIPPASE"/>
    <property type="match status" value="1"/>
</dbReference>
<dbReference type="Pfam" id="PF01943">
    <property type="entry name" value="Polysacc_synt"/>
    <property type="match status" value="1"/>
</dbReference>
<dbReference type="InterPro" id="IPR050833">
    <property type="entry name" value="Poly_Biosynth_Transport"/>
</dbReference>
<feature type="transmembrane region" description="Helical" evidence="6">
    <location>
        <begin position="262"/>
        <end position="283"/>
    </location>
</feature>
<keyword evidence="3 6" id="KW-0812">Transmembrane</keyword>
<sequence>MKFFKENKDLFLIKLFSVNSIGVVLRSILGLISQKLIAIYLGPNGMALLGNLKNALALFGLVSTTGIDQGVLKYQSEFENKPEVLNKLYSTSAAYALVGSVAVFCGLFFAADYFSLYLFNSTKYAYLFIILSFTMPFMAFFNLCFAVVNGKSNYKKATLISFTSYTLITAVVISLVLIYGLSGALLAITLTPIAHIVALFIFAKKEILLFFKVKIKFHSFFKDKLYQYIIMAIAAVVLSNIVDLQLRNYLIQKLSVAEAGYWTSMTGLSNYYLSFLTGVYSLYVLPKYAKINSLKGFKVELFQIYKVIVPIFAMMFLGIYFFRVFIIQMLFTDDFLPMQNLFKWQLLGDLVKIVSVVIAYQFIAKKMWKLYILTEAISYIILYIFGVYFVNLMGVEGIVFAHFLRYIIYLLMVLLLIPSIFKKKI</sequence>
<keyword evidence="2" id="KW-1003">Cell membrane</keyword>
<evidence type="ECO:0000313" key="7">
    <source>
        <dbReference type="EMBL" id="MFB9104393.1"/>
    </source>
</evidence>
<keyword evidence="5 6" id="KW-0472">Membrane</keyword>
<evidence type="ECO:0000256" key="6">
    <source>
        <dbReference type="SAM" id="Phobius"/>
    </source>
</evidence>
<dbReference type="EMBL" id="JBHMFA010000004">
    <property type="protein sequence ID" value="MFB9104393.1"/>
    <property type="molecule type" value="Genomic_DNA"/>
</dbReference>
<evidence type="ECO:0000256" key="2">
    <source>
        <dbReference type="ARBA" id="ARBA00022475"/>
    </source>
</evidence>
<dbReference type="RefSeq" id="WP_290271135.1">
    <property type="nucleotide sequence ID" value="NZ_JAUFQP010000010.1"/>
</dbReference>
<dbReference type="PANTHER" id="PTHR30250">
    <property type="entry name" value="PST FAMILY PREDICTED COLANIC ACID TRANSPORTER"/>
    <property type="match status" value="1"/>
</dbReference>
<feature type="transmembrane region" description="Helical" evidence="6">
    <location>
        <begin position="159"/>
        <end position="179"/>
    </location>
</feature>
<comment type="subcellular location">
    <subcellularLocation>
        <location evidence="1">Cell membrane</location>
        <topology evidence="1">Multi-pass membrane protein</topology>
    </subcellularLocation>
</comment>
<dbReference type="Proteomes" id="UP001589590">
    <property type="component" value="Unassembled WGS sequence"/>
</dbReference>
<keyword evidence="8" id="KW-1185">Reference proteome</keyword>
<dbReference type="CDD" id="cd13125">
    <property type="entry name" value="MATE_like_10"/>
    <property type="match status" value="1"/>
</dbReference>
<keyword evidence="4 6" id="KW-1133">Transmembrane helix</keyword>
<comment type="caution">
    <text evidence="7">The sequence shown here is derived from an EMBL/GenBank/DDBJ whole genome shotgun (WGS) entry which is preliminary data.</text>
</comment>
<feature type="transmembrane region" description="Helical" evidence="6">
    <location>
        <begin position="225"/>
        <end position="242"/>
    </location>
</feature>
<evidence type="ECO:0000313" key="8">
    <source>
        <dbReference type="Proteomes" id="UP001589590"/>
    </source>
</evidence>
<dbReference type="InterPro" id="IPR002797">
    <property type="entry name" value="Polysacc_synth"/>
</dbReference>
<feature type="transmembrane region" description="Helical" evidence="6">
    <location>
        <begin position="346"/>
        <end position="363"/>
    </location>
</feature>
<evidence type="ECO:0000256" key="5">
    <source>
        <dbReference type="ARBA" id="ARBA00023136"/>
    </source>
</evidence>
<protein>
    <submittedName>
        <fullName evidence="7">O-antigen translocase</fullName>
    </submittedName>
</protein>
<gene>
    <name evidence="7" type="ORF">ACFFU1_05770</name>
</gene>
<accession>A0ABV5GXN7</accession>
<evidence type="ECO:0000256" key="4">
    <source>
        <dbReference type="ARBA" id="ARBA00022989"/>
    </source>
</evidence>
<name>A0ABV5GXN7_9FLAO</name>